<accession>A0A5K7S4Z0</accession>
<reference evidence="1" key="1">
    <citation type="journal article" date="2020" name="Int. J. Syst. Evol. Microbiol.">
        <title>Aquipluma nitroreducens gen. nov. sp. nov., a novel facultatively anaerobic bacterium isolated from a freshwater lake.</title>
        <authorList>
            <person name="Watanabe M."/>
            <person name="Kojima H."/>
            <person name="Fukui M."/>
        </authorList>
    </citation>
    <scope>NUCLEOTIDE SEQUENCE</scope>
    <source>
        <strain evidence="1">MeG22</strain>
    </source>
</reference>
<dbReference type="Proteomes" id="UP001193389">
    <property type="component" value="Chromosome"/>
</dbReference>
<evidence type="ECO:0000313" key="2">
    <source>
        <dbReference type="Proteomes" id="UP001193389"/>
    </source>
</evidence>
<organism evidence="1 2">
    <name type="scientific">Aquipluma nitroreducens</name>
    <dbReference type="NCBI Taxonomy" id="2010828"/>
    <lineage>
        <taxon>Bacteria</taxon>
        <taxon>Pseudomonadati</taxon>
        <taxon>Bacteroidota</taxon>
        <taxon>Bacteroidia</taxon>
        <taxon>Marinilabiliales</taxon>
        <taxon>Prolixibacteraceae</taxon>
        <taxon>Aquipluma</taxon>
    </lineage>
</organism>
<name>A0A5K7S4Z0_9BACT</name>
<protein>
    <submittedName>
        <fullName evidence="1">Uncharacterized protein</fullName>
    </submittedName>
</protein>
<proteinExistence type="predicted"/>
<dbReference type="KEGG" id="anf:AQPE_0771"/>
<sequence length="43" mass="5131">MDSIIQFNEYLIFYQNIKNSDRPCQVSRKTSEDGIKKSFLFEP</sequence>
<gene>
    <name evidence="1" type="ORF">AQPE_0771</name>
</gene>
<dbReference type="EMBL" id="AP018694">
    <property type="protein sequence ID" value="BBE16631.1"/>
    <property type="molecule type" value="Genomic_DNA"/>
</dbReference>
<keyword evidence="2" id="KW-1185">Reference proteome</keyword>
<dbReference type="AlphaFoldDB" id="A0A5K7S4Z0"/>
<evidence type="ECO:0000313" key="1">
    <source>
        <dbReference type="EMBL" id="BBE16631.1"/>
    </source>
</evidence>